<dbReference type="EMBL" id="QLNI01000024">
    <property type="protein sequence ID" value="RAM01600.1"/>
    <property type="molecule type" value="Genomic_DNA"/>
</dbReference>
<dbReference type="Proteomes" id="UP000293902">
    <property type="component" value="Chromosome"/>
</dbReference>
<dbReference type="EMBL" id="CP036313">
    <property type="protein sequence ID" value="QBH14037.1"/>
    <property type="molecule type" value="Genomic_DNA"/>
</dbReference>
<dbReference type="PANTHER" id="PTHR40516:SF1">
    <property type="entry name" value="ANTITOXIN CHPS-RELATED"/>
    <property type="match status" value="1"/>
</dbReference>
<dbReference type="SUPFAM" id="SSF89447">
    <property type="entry name" value="AbrB/MazE/MraZ-like"/>
    <property type="match status" value="1"/>
</dbReference>
<dbReference type="RefSeq" id="WP_111957155.1">
    <property type="nucleotide sequence ID" value="NZ_CP036313.1"/>
</dbReference>
<dbReference type="Gene3D" id="2.10.260.10">
    <property type="match status" value="1"/>
</dbReference>
<dbReference type="AlphaFoldDB" id="A0A328FCY9"/>
<gene>
    <name evidence="3" type="ORF">DO021_12505</name>
    <name evidence="2" type="ORF">EYB58_14565</name>
</gene>
<dbReference type="InterPro" id="IPR007159">
    <property type="entry name" value="SpoVT-AbrB_dom"/>
</dbReference>
<dbReference type="GO" id="GO:0097351">
    <property type="term" value="F:toxin sequestering activity"/>
    <property type="evidence" value="ECO:0007669"/>
    <property type="project" value="InterPro"/>
</dbReference>
<name>A0A328FCY9_9BACT</name>
<feature type="domain" description="SpoVT-AbrB" evidence="1">
    <location>
        <begin position="7"/>
        <end position="52"/>
    </location>
</feature>
<accession>A0A328FCY9</accession>
<dbReference type="Proteomes" id="UP000248798">
    <property type="component" value="Unassembled WGS sequence"/>
</dbReference>
<organism evidence="3 4">
    <name type="scientific">Desulfobacter hydrogenophilus</name>
    <dbReference type="NCBI Taxonomy" id="2291"/>
    <lineage>
        <taxon>Bacteria</taxon>
        <taxon>Pseudomonadati</taxon>
        <taxon>Thermodesulfobacteriota</taxon>
        <taxon>Desulfobacteria</taxon>
        <taxon>Desulfobacterales</taxon>
        <taxon>Desulfobacteraceae</taxon>
        <taxon>Desulfobacter</taxon>
    </lineage>
</organism>
<dbReference type="InterPro" id="IPR037914">
    <property type="entry name" value="SpoVT-AbrB_sf"/>
</dbReference>
<evidence type="ECO:0000313" key="4">
    <source>
        <dbReference type="Proteomes" id="UP000248798"/>
    </source>
</evidence>
<sequence length="86" mass="9663">MTKLVIKKWGNSLAARIPKVIADMIQLEKDQTVSIEAKDGRIIITPIKEKKEYTLDELLNGCGPKAVVLDAEDKAWLNDMPVGKEW</sequence>
<keyword evidence="5" id="KW-1185">Reference proteome</keyword>
<dbReference type="Pfam" id="PF04014">
    <property type="entry name" value="MazE_antitoxin"/>
    <property type="match status" value="1"/>
</dbReference>
<dbReference type="InterPro" id="IPR039052">
    <property type="entry name" value="Antitox_PemI-like"/>
</dbReference>
<evidence type="ECO:0000313" key="5">
    <source>
        <dbReference type="Proteomes" id="UP000293902"/>
    </source>
</evidence>
<evidence type="ECO:0000313" key="3">
    <source>
        <dbReference type="EMBL" id="RAM01600.1"/>
    </source>
</evidence>
<reference evidence="3 4" key="1">
    <citation type="submission" date="2018-06" db="EMBL/GenBank/DDBJ databases">
        <title>Complete Genome Sequence of Desulfobacter hydrogenophilus (DSM3380).</title>
        <authorList>
            <person name="Marietou A."/>
            <person name="Schreiber L."/>
            <person name="Marshall I."/>
            <person name="Jorgensen B."/>
        </authorList>
    </citation>
    <scope>NUCLEOTIDE SEQUENCE [LARGE SCALE GENOMIC DNA]</scope>
    <source>
        <strain evidence="3 4">DSM 3380</strain>
    </source>
</reference>
<keyword evidence="2" id="KW-0238">DNA-binding</keyword>
<dbReference type="OrthoDB" id="9795766at2"/>
<dbReference type="SMART" id="SM00966">
    <property type="entry name" value="SpoVT_AbrB"/>
    <property type="match status" value="1"/>
</dbReference>
<dbReference type="PANTHER" id="PTHR40516">
    <property type="entry name" value="ANTITOXIN CHPS-RELATED"/>
    <property type="match status" value="1"/>
</dbReference>
<reference evidence="2 5" key="2">
    <citation type="submission" date="2019-02" db="EMBL/GenBank/DDBJ databases">
        <title>Complete genome sequence of Desulfobacter hydrogenophilus AcRS1.</title>
        <authorList>
            <person name="Marietou A."/>
            <person name="Lund M.B."/>
            <person name="Marshall I.P.G."/>
            <person name="Schreiber L."/>
            <person name="Jorgensen B."/>
        </authorList>
    </citation>
    <scope>NUCLEOTIDE SEQUENCE [LARGE SCALE GENOMIC DNA]</scope>
    <source>
        <strain evidence="2 5">AcRS1</strain>
    </source>
</reference>
<protein>
    <submittedName>
        <fullName evidence="3">AbrB family transcriptional regulator</fullName>
    </submittedName>
    <submittedName>
        <fullName evidence="2">AbrB/MazE/SpoVT family DNA-binding domain-containing protein</fullName>
    </submittedName>
</protein>
<proteinExistence type="predicted"/>
<evidence type="ECO:0000259" key="1">
    <source>
        <dbReference type="SMART" id="SM00966"/>
    </source>
</evidence>
<evidence type="ECO:0000313" key="2">
    <source>
        <dbReference type="EMBL" id="QBH14037.1"/>
    </source>
</evidence>
<dbReference type="GO" id="GO:0003677">
    <property type="term" value="F:DNA binding"/>
    <property type="evidence" value="ECO:0007669"/>
    <property type="project" value="UniProtKB-KW"/>
</dbReference>